<organism evidence="5 6">
    <name type="scientific">Globodera rostochiensis</name>
    <name type="common">Golden nematode worm</name>
    <name type="synonym">Heterodera rostochiensis</name>
    <dbReference type="NCBI Taxonomy" id="31243"/>
    <lineage>
        <taxon>Eukaryota</taxon>
        <taxon>Metazoa</taxon>
        <taxon>Ecdysozoa</taxon>
        <taxon>Nematoda</taxon>
        <taxon>Chromadorea</taxon>
        <taxon>Rhabditida</taxon>
        <taxon>Tylenchina</taxon>
        <taxon>Tylenchomorpha</taxon>
        <taxon>Tylenchoidea</taxon>
        <taxon>Heteroderidae</taxon>
        <taxon>Heteroderinae</taxon>
        <taxon>Globodera</taxon>
    </lineage>
</organism>
<feature type="domain" description="BED-type" evidence="4">
    <location>
        <begin position="10"/>
        <end position="48"/>
    </location>
</feature>
<dbReference type="GO" id="GO:0003677">
    <property type="term" value="F:DNA binding"/>
    <property type="evidence" value="ECO:0007669"/>
    <property type="project" value="InterPro"/>
</dbReference>
<reference evidence="6" key="1">
    <citation type="submission" date="2022-11" db="UniProtKB">
        <authorList>
            <consortium name="WormBaseParasite"/>
        </authorList>
    </citation>
    <scope>IDENTIFICATION</scope>
</reference>
<keyword evidence="3" id="KW-0862">Zinc</keyword>
<dbReference type="GO" id="GO:0008270">
    <property type="term" value="F:zinc ion binding"/>
    <property type="evidence" value="ECO:0007669"/>
    <property type="project" value="UniProtKB-KW"/>
</dbReference>
<evidence type="ECO:0000313" key="6">
    <source>
        <dbReference type="WBParaSite" id="Gr19_v10_g11559.t2"/>
    </source>
</evidence>
<evidence type="ECO:0000256" key="1">
    <source>
        <dbReference type="ARBA" id="ARBA00022723"/>
    </source>
</evidence>
<keyword evidence="1" id="KW-0479">Metal-binding</keyword>
<sequence length="188" mass="21460">MVNSCDKSSWWFYFERAGKTKAKCKHCPAEIDQGATKSTSKLEWHLKTIDRCLVALQSRSLTIGAVLPFFLGLKKKLRDPLQPPETFELCDAIVAKLDSLFSGWESKKLTGDRVDPVWWFLICATVLDPRVKLNLFEHLRERARACFACTGRFGSDLGERCFCRKLMTRTPSALLSPSTTQQNRMPLR</sequence>
<accession>A0A914GYH0</accession>
<evidence type="ECO:0000313" key="5">
    <source>
        <dbReference type="Proteomes" id="UP000887572"/>
    </source>
</evidence>
<protein>
    <submittedName>
        <fullName evidence="6">BED-type domain-containing protein</fullName>
    </submittedName>
</protein>
<proteinExistence type="predicted"/>
<evidence type="ECO:0000256" key="3">
    <source>
        <dbReference type="ARBA" id="ARBA00022833"/>
    </source>
</evidence>
<dbReference type="WBParaSite" id="Gr19_v10_g11559.t2">
    <property type="protein sequence ID" value="Gr19_v10_g11559.t2"/>
    <property type="gene ID" value="Gr19_v10_g11559"/>
</dbReference>
<name>A0A914GYH0_GLORO</name>
<keyword evidence="2" id="KW-0863">Zinc-finger</keyword>
<dbReference type="Pfam" id="PF02892">
    <property type="entry name" value="zf-BED"/>
    <property type="match status" value="1"/>
</dbReference>
<dbReference type="AlphaFoldDB" id="A0A914GYH0"/>
<keyword evidence="5" id="KW-1185">Reference proteome</keyword>
<dbReference type="Proteomes" id="UP000887572">
    <property type="component" value="Unplaced"/>
</dbReference>
<evidence type="ECO:0000256" key="2">
    <source>
        <dbReference type="ARBA" id="ARBA00022771"/>
    </source>
</evidence>
<evidence type="ECO:0000259" key="4">
    <source>
        <dbReference type="Pfam" id="PF02892"/>
    </source>
</evidence>
<dbReference type="InterPro" id="IPR003656">
    <property type="entry name" value="Znf_BED"/>
</dbReference>